<keyword evidence="2" id="KW-0812">Transmembrane</keyword>
<organism evidence="3 4">
    <name type="scientific">Actinocorallia longicatena</name>
    <dbReference type="NCBI Taxonomy" id="111803"/>
    <lineage>
        <taxon>Bacteria</taxon>
        <taxon>Bacillati</taxon>
        <taxon>Actinomycetota</taxon>
        <taxon>Actinomycetes</taxon>
        <taxon>Streptosporangiales</taxon>
        <taxon>Thermomonosporaceae</taxon>
        <taxon>Actinocorallia</taxon>
    </lineage>
</organism>
<evidence type="ECO:0000313" key="3">
    <source>
        <dbReference type="EMBL" id="GAA3233067.1"/>
    </source>
</evidence>
<dbReference type="RefSeq" id="WP_344835995.1">
    <property type="nucleotide sequence ID" value="NZ_BAAAUV010000024.1"/>
</dbReference>
<dbReference type="Proteomes" id="UP001501237">
    <property type="component" value="Unassembled WGS sequence"/>
</dbReference>
<gene>
    <name evidence="3" type="ORF">GCM10010468_65430</name>
</gene>
<protein>
    <recommendedName>
        <fullName evidence="5">DMSO/TMAO reductase YedYZ heme-binding membrane subunit</fullName>
    </recommendedName>
</protein>
<feature type="transmembrane region" description="Helical" evidence="2">
    <location>
        <begin position="111"/>
        <end position="136"/>
    </location>
</feature>
<dbReference type="EMBL" id="BAAAUV010000024">
    <property type="protein sequence ID" value="GAA3233067.1"/>
    <property type="molecule type" value="Genomic_DNA"/>
</dbReference>
<feature type="transmembrane region" description="Helical" evidence="2">
    <location>
        <begin position="148"/>
        <end position="169"/>
    </location>
</feature>
<feature type="transmembrane region" description="Helical" evidence="2">
    <location>
        <begin position="44"/>
        <end position="64"/>
    </location>
</feature>
<feature type="region of interest" description="Disordered" evidence="1">
    <location>
        <begin position="211"/>
        <end position="231"/>
    </location>
</feature>
<feature type="transmembrane region" description="Helical" evidence="2">
    <location>
        <begin position="85"/>
        <end position="105"/>
    </location>
</feature>
<comment type="caution">
    <text evidence="3">The sequence shown here is derived from an EMBL/GenBank/DDBJ whole genome shotgun (WGS) entry which is preliminary data.</text>
</comment>
<proteinExistence type="predicted"/>
<keyword evidence="2" id="KW-1133">Transmembrane helix</keyword>
<sequence length="231" mass="24705">MAESRVPRWMVPTLCVVAPVTLGLAATGPGAVFAAHAQLFLLTYSGVFALVAMSLTVMIGLTATDRSLLTIRYRVLAQAGHRTTSTVGMTFLVAHLMVKILAGHASAADAVVFGLGPIGLGAMAFDLFLIVLLSGVTRFWFAAGTRPGLWRGLHALSYLAWPVAIMHGLTAGRQAAPWVVWGYVLCLVFVGLALLNRAVLVVRPIVPVREGEPEPSPTPVRTRRKSKAEQR</sequence>
<reference evidence="4" key="1">
    <citation type="journal article" date="2019" name="Int. J. Syst. Evol. Microbiol.">
        <title>The Global Catalogue of Microorganisms (GCM) 10K type strain sequencing project: providing services to taxonomists for standard genome sequencing and annotation.</title>
        <authorList>
            <consortium name="The Broad Institute Genomics Platform"/>
            <consortium name="The Broad Institute Genome Sequencing Center for Infectious Disease"/>
            <person name="Wu L."/>
            <person name="Ma J."/>
        </authorList>
    </citation>
    <scope>NUCLEOTIDE SEQUENCE [LARGE SCALE GENOMIC DNA]</scope>
    <source>
        <strain evidence="4">JCM 9377</strain>
    </source>
</reference>
<evidence type="ECO:0000256" key="1">
    <source>
        <dbReference type="SAM" id="MobiDB-lite"/>
    </source>
</evidence>
<name>A0ABP6QJS6_9ACTN</name>
<evidence type="ECO:0000256" key="2">
    <source>
        <dbReference type="SAM" id="Phobius"/>
    </source>
</evidence>
<accession>A0ABP6QJS6</accession>
<evidence type="ECO:0000313" key="4">
    <source>
        <dbReference type="Proteomes" id="UP001501237"/>
    </source>
</evidence>
<keyword evidence="2" id="KW-0472">Membrane</keyword>
<keyword evidence="4" id="KW-1185">Reference proteome</keyword>
<evidence type="ECO:0008006" key="5">
    <source>
        <dbReference type="Google" id="ProtNLM"/>
    </source>
</evidence>
<feature type="transmembrane region" description="Helical" evidence="2">
    <location>
        <begin position="175"/>
        <end position="195"/>
    </location>
</feature>
<feature type="compositionally biased region" description="Basic residues" evidence="1">
    <location>
        <begin position="221"/>
        <end position="231"/>
    </location>
</feature>